<evidence type="ECO:0000313" key="5">
    <source>
        <dbReference type="EMBL" id="TNU94114.1"/>
    </source>
</evidence>
<dbReference type="Proteomes" id="UP000312594">
    <property type="component" value="Unassembled WGS sequence"/>
</dbReference>
<organism evidence="4 6">
    <name type="scientific">Eggerthella lenta</name>
    <name type="common">Eubacterium lentum</name>
    <dbReference type="NCBI Taxonomy" id="84112"/>
    <lineage>
        <taxon>Bacteria</taxon>
        <taxon>Bacillati</taxon>
        <taxon>Actinomycetota</taxon>
        <taxon>Coriobacteriia</taxon>
        <taxon>Eggerthellales</taxon>
        <taxon>Eggerthellaceae</taxon>
        <taxon>Eggerthella</taxon>
    </lineage>
</organism>
<keyword evidence="2" id="KW-0012">Acyltransferase</keyword>
<dbReference type="AlphaFoldDB" id="A0A369MNY0"/>
<dbReference type="RefSeq" id="WP_114516563.1">
    <property type="nucleotide sequence ID" value="NZ_CP089333.1"/>
</dbReference>
<dbReference type="CDD" id="cd04301">
    <property type="entry name" value="NAT_SF"/>
    <property type="match status" value="1"/>
</dbReference>
<evidence type="ECO:0000256" key="2">
    <source>
        <dbReference type="ARBA" id="ARBA00023315"/>
    </source>
</evidence>
<dbReference type="EMBL" id="PPTX01000018">
    <property type="protein sequence ID" value="RDB77353.1"/>
    <property type="molecule type" value="Genomic_DNA"/>
</dbReference>
<reference evidence="5" key="3">
    <citation type="submission" date="2019-06" db="EMBL/GenBank/DDBJ databases">
        <authorList>
            <person name="Bisanz J.E."/>
            <person name="Turnbaugh P.J."/>
        </authorList>
    </citation>
    <scope>NUCLEOTIDE SEQUENCE</scope>
    <source>
        <strain evidence="5">SECO-MT75m2</strain>
    </source>
</reference>
<comment type="caution">
    <text evidence="4">The sequence shown here is derived from an EMBL/GenBank/DDBJ whole genome shotgun (WGS) entry which is preliminary data.</text>
</comment>
<dbReference type="Proteomes" id="UP000253752">
    <property type="component" value="Unassembled WGS sequence"/>
</dbReference>
<dbReference type="SUPFAM" id="SSF55729">
    <property type="entry name" value="Acyl-CoA N-acyltransferases (Nat)"/>
    <property type="match status" value="1"/>
</dbReference>
<evidence type="ECO:0000259" key="3">
    <source>
        <dbReference type="PROSITE" id="PS51186"/>
    </source>
</evidence>
<reference evidence="5 7" key="1">
    <citation type="journal article" date="2005" name="Appl. Environ. Microbiol.">
        <title>Intestinal bacterial communities that produce active estrogen-like compounds enterodiol and enterolactone in humans.</title>
        <authorList>
            <person name="Clavel T."/>
            <person name="Henderson G."/>
            <person name="Alpert C.A."/>
            <person name="Philippe C."/>
            <person name="Rigottier-Gois L."/>
            <person name="Dore J."/>
            <person name="Blaut M."/>
        </authorList>
    </citation>
    <scope>NUCLEOTIDE SEQUENCE [LARGE SCALE GENOMIC DNA]</scope>
    <source>
        <strain evidence="5 7">SECO-MT75m2</strain>
    </source>
</reference>
<keyword evidence="1 4" id="KW-0808">Transferase</keyword>
<dbReference type="Pfam" id="PF13508">
    <property type="entry name" value="Acetyltransf_7"/>
    <property type="match status" value="1"/>
</dbReference>
<dbReference type="Gene3D" id="3.40.630.30">
    <property type="match status" value="1"/>
</dbReference>
<sequence>MHIETPGERSSELVAALADVWERSVRATHDFLAEDDIVGLRPEAESGIAGVERLTVAYDGGAPCGFAGSQDGKLEMLFVAPEARGRGVGRALLAHAVEHAGVRTLDVNEQNPQAVGFYEHEGFVVAGRSPVDDAGRPFPLLHMRRACDDEEGERS</sequence>
<dbReference type="PROSITE" id="PS51186">
    <property type="entry name" value="GNAT"/>
    <property type="match status" value="1"/>
</dbReference>
<feature type="domain" description="N-acetyltransferase" evidence="3">
    <location>
        <begin position="1"/>
        <end position="145"/>
    </location>
</feature>
<evidence type="ECO:0000313" key="7">
    <source>
        <dbReference type="Proteomes" id="UP000312594"/>
    </source>
</evidence>
<dbReference type="GO" id="GO:0016747">
    <property type="term" value="F:acyltransferase activity, transferring groups other than amino-acyl groups"/>
    <property type="evidence" value="ECO:0007669"/>
    <property type="project" value="InterPro"/>
</dbReference>
<dbReference type="InterPro" id="IPR016181">
    <property type="entry name" value="Acyl_CoA_acyltransferase"/>
</dbReference>
<evidence type="ECO:0000313" key="6">
    <source>
        <dbReference type="Proteomes" id="UP000253752"/>
    </source>
</evidence>
<protein>
    <submittedName>
        <fullName evidence="4">GNAT family N-acetyltransferase</fullName>
    </submittedName>
</protein>
<proteinExistence type="predicted"/>
<dbReference type="InterPro" id="IPR000182">
    <property type="entry name" value="GNAT_dom"/>
</dbReference>
<name>A0A369MNY0_EGGLN</name>
<reference evidence="4 6" key="2">
    <citation type="journal article" date="2018" name="Elife">
        <title>Discovery and characterization of a prevalent human gut bacterial enzyme sufficient for the inactivation of a family of plant toxins.</title>
        <authorList>
            <person name="Koppel N."/>
            <person name="Bisanz J.E."/>
            <person name="Pandelia M.E."/>
            <person name="Turnbaugh P.J."/>
            <person name="Balskus E.P."/>
        </authorList>
    </citation>
    <scope>NUCLEOTIDE SEQUENCE [LARGE SCALE GENOMIC DNA]</scope>
    <source>
        <strain evidence="4 6">MR1 #12</strain>
    </source>
</reference>
<dbReference type="PANTHER" id="PTHR43800">
    <property type="entry name" value="PEPTIDYL-LYSINE N-ACETYLTRANSFERASE YJAB"/>
    <property type="match status" value="1"/>
</dbReference>
<dbReference type="EMBL" id="VEVP01000005">
    <property type="protein sequence ID" value="TNU94114.1"/>
    <property type="molecule type" value="Genomic_DNA"/>
</dbReference>
<dbReference type="PANTHER" id="PTHR43800:SF1">
    <property type="entry name" value="PEPTIDYL-LYSINE N-ACETYLTRANSFERASE YJAB"/>
    <property type="match status" value="1"/>
</dbReference>
<accession>A0A369MNY0</accession>
<evidence type="ECO:0000313" key="4">
    <source>
        <dbReference type="EMBL" id="RDB77353.1"/>
    </source>
</evidence>
<evidence type="ECO:0000256" key="1">
    <source>
        <dbReference type="ARBA" id="ARBA00022679"/>
    </source>
</evidence>
<gene>
    <name evidence="4" type="ORF">C1872_11490</name>
    <name evidence="5" type="ORF">FIC87_03640</name>
</gene>